<sequence length="156" mass="17237">MKKTIKILTGLLVAILMVMVFSSTANAASNVAPKAMRGTWYAYCRMPNAGTHTYKIVVGKNNIKEYCAQNSSWTFNKSEIHTIKYGADGLFYKTQSAANVAIAKPSSIGRAYYKGTHNVNGKKKTYLFWVGLDGSSVNYARTKTLAKAYPMIMPIM</sequence>
<evidence type="ECO:0000256" key="1">
    <source>
        <dbReference type="SAM" id="SignalP"/>
    </source>
</evidence>
<evidence type="ECO:0000313" key="2">
    <source>
        <dbReference type="EMBL" id="QBO35188.1"/>
    </source>
</evidence>
<keyword evidence="1" id="KW-0732">Signal</keyword>
<feature type="chain" id="PRO_5020221685" evidence="1">
    <location>
        <begin position="28"/>
        <end position="156"/>
    </location>
</feature>
<gene>
    <name evidence="2" type="ORF">EQG49_01315</name>
</gene>
<dbReference type="EMBL" id="CP037940">
    <property type="protein sequence ID" value="QBO35188.1"/>
    <property type="molecule type" value="Genomic_DNA"/>
</dbReference>
<keyword evidence="3" id="KW-1185">Reference proteome</keyword>
<evidence type="ECO:0000313" key="3">
    <source>
        <dbReference type="Proteomes" id="UP000292886"/>
    </source>
</evidence>
<proteinExistence type="predicted"/>
<name>A0A4P6YRC4_9LACO</name>
<protein>
    <submittedName>
        <fullName evidence="2">Uncharacterized protein</fullName>
    </submittedName>
</protein>
<organism evidence="2 3">
    <name type="scientific">Periweissella cryptocerci</name>
    <dbReference type="NCBI Taxonomy" id="2506420"/>
    <lineage>
        <taxon>Bacteria</taxon>
        <taxon>Bacillati</taxon>
        <taxon>Bacillota</taxon>
        <taxon>Bacilli</taxon>
        <taxon>Lactobacillales</taxon>
        <taxon>Lactobacillaceae</taxon>
        <taxon>Periweissella</taxon>
    </lineage>
</organism>
<dbReference type="KEGG" id="wei:EQG49_01315"/>
<dbReference type="RefSeq" id="WP_133362268.1">
    <property type="nucleotide sequence ID" value="NZ_CP037940.1"/>
</dbReference>
<reference evidence="3" key="1">
    <citation type="submission" date="2019-03" db="EMBL/GenBank/DDBJ databases">
        <title>Weissella sp. 26KH-42 Genome sequencing.</title>
        <authorList>
            <person name="Heo J."/>
            <person name="Kim S.-J."/>
            <person name="Kim J.-S."/>
            <person name="Hong S.-B."/>
            <person name="Kwon S.-W."/>
        </authorList>
    </citation>
    <scope>NUCLEOTIDE SEQUENCE [LARGE SCALE GENOMIC DNA]</scope>
    <source>
        <strain evidence="3">26KH-42</strain>
    </source>
</reference>
<feature type="signal peptide" evidence="1">
    <location>
        <begin position="1"/>
        <end position="27"/>
    </location>
</feature>
<dbReference type="AlphaFoldDB" id="A0A4P6YRC4"/>
<accession>A0A4P6YRC4</accession>
<dbReference type="Proteomes" id="UP000292886">
    <property type="component" value="Chromosome"/>
</dbReference>